<dbReference type="InterPro" id="IPR036400">
    <property type="entry name" value="Cyt_B5-like_heme/steroid_sf"/>
</dbReference>
<reference evidence="8 9" key="1">
    <citation type="submission" date="2023-09" db="EMBL/GenBank/DDBJ databases">
        <title>Description of three actinobacteria isolated from air of manufacturing shop in a pharmaceutical factory.</title>
        <authorList>
            <person name="Zhang D.-F."/>
        </authorList>
    </citation>
    <scope>NUCLEOTIDE SEQUENCE [LARGE SCALE GENOMIC DNA]</scope>
    <source>
        <strain evidence="8 9">LY-0111</strain>
    </source>
</reference>
<protein>
    <submittedName>
        <fullName evidence="8">Cytochrome b5-like heme/steroid binding domain-containing protein</fullName>
    </submittedName>
</protein>
<evidence type="ECO:0000256" key="5">
    <source>
        <dbReference type="SAM" id="MobiDB-lite"/>
    </source>
</evidence>
<gene>
    <name evidence="8" type="ORF">RIL96_01400</name>
</gene>
<dbReference type="Proteomes" id="UP001251870">
    <property type="component" value="Unassembled WGS sequence"/>
</dbReference>
<evidence type="ECO:0000256" key="3">
    <source>
        <dbReference type="ARBA" id="ARBA00023004"/>
    </source>
</evidence>
<dbReference type="RefSeq" id="WP_310547206.1">
    <property type="nucleotide sequence ID" value="NZ_JAVKGR010000001.1"/>
</dbReference>
<feature type="domain" description="Cytochrome b5 heme-binding" evidence="7">
    <location>
        <begin position="177"/>
        <end position="254"/>
    </location>
</feature>
<feature type="transmembrane region" description="Helical" evidence="6">
    <location>
        <begin position="12"/>
        <end position="30"/>
    </location>
</feature>
<evidence type="ECO:0000256" key="1">
    <source>
        <dbReference type="ARBA" id="ARBA00022617"/>
    </source>
</evidence>
<evidence type="ECO:0000313" key="8">
    <source>
        <dbReference type="EMBL" id="MDR8018223.1"/>
    </source>
</evidence>
<dbReference type="EMBL" id="JAVKGR010000001">
    <property type="protein sequence ID" value="MDR8018223.1"/>
    <property type="molecule type" value="Genomic_DNA"/>
</dbReference>
<dbReference type="PROSITE" id="PS50255">
    <property type="entry name" value="CYTOCHROME_B5_2"/>
    <property type="match status" value="1"/>
</dbReference>
<keyword evidence="6" id="KW-0472">Membrane</keyword>
<keyword evidence="6" id="KW-0812">Transmembrane</keyword>
<feature type="transmembrane region" description="Helical" evidence="6">
    <location>
        <begin position="37"/>
        <end position="55"/>
    </location>
</feature>
<dbReference type="InterPro" id="IPR050668">
    <property type="entry name" value="Cytochrome_b5"/>
</dbReference>
<dbReference type="PANTHER" id="PTHR19359">
    <property type="entry name" value="CYTOCHROME B5"/>
    <property type="match status" value="1"/>
</dbReference>
<evidence type="ECO:0000259" key="7">
    <source>
        <dbReference type="PROSITE" id="PS50255"/>
    </source>
</evidence>
<feature type="transmembrane region" description="Helical" evidence="6">
    <location>
        <begin position="75"/>
        <end position="95"/>
    </location>
</feature>
<keyword evidence="9" id="KW-1185">Reference proteome</keyword>
<dbReference type="Gene3D" id="3.10.120.10">
    <property type="entry name" value="Cytochrome b5-like heme/steroid binding domain"/>
    <property type="match status" value="1"/>
</dbReference>
<dbReference type="Pfam" id="PF09990">
    <property type="entry name" value="DUF2231"/>
    <property type="match status" value="1"/>
</dbReference>
<organism evidence="8 9">
    <name type="scientific">Nesterenkonia aerolata</name>
    <dbReference type="NCBI Taxonomy" id="3074079"/>
    <lineage>
        <taxon>Bacteria</taxon>
        <taxon>Bacillati</taxon>
        <taxon>Actinomycetota</taxon>
        <taxon>Actinomycetes</taxon>
        <taxon>Micrococcales</taxon>
        <taxon>Micrococcaceae</taxon>
        <taxon>Nesterenkonia</taxon>
    </lineage>
</organism>
<sequence length="254" mass="26001">MDLPIHPLAAHLPVVLIPLSSIMLILAVAIRPLRRHLMLVGVVLIGMGAAGAFLAMQSGEQLAATVGEPEAHARWGLPTFLTATALTAVAVVWAWTTWRAGRAAPSEVDGAAGSGGSPSGAVLGAATVVLAVAATTLTILAGHSGAEEVWGGAGGSEEPDGSESAAAQEEPSAEEETAALTMDEVAQHDSADSCWTVVDDTVYDLTEWVAEHPGGEQAIEGLCGTDGTEAFEQQHGGDAQPEERLADFELGPLE</sequence>
<keyword evidence="1" id="KW-0349">Heme</keyword>
<keyword evidence="3" id="KW-0408">Iron</keyword>
<dbReference type="PRINTS" id="PR00363">
    <property type="entry name" value="CYTOCHROMEB5"/>
</dbReference>
<evidence type="ECO:0000256" key="2">
    <source>
        <dbReference type="ARBA" id="ARBA00022723"/>
    </source>
</evidence>
<evidence type="ECO:0000256" key="6">
    <source>
        <dbReference type="SAM" id="Phobius"/>
    </source>
</evidence>
<comment type="similarity">
    <text evidence="4">Belongs to the cytochrome b5 family.</text>
</comment>
<dbReference type="SMART" id="SM01117">
    <property type="entry name" value="Cyt-b5"/>
    <property type="match status" value="1"/>
</dbReference>
<dbReference type="InterPro" id="IPR019251">
    <property type="entry name" value="DUF2231_TM"/>
</dbReference>
<name>A0ABU2DNY2_9MICC</name>
<accession>A0ABU2DNY2</accession>
<comment type="caution">
    <text evidence="8">The sequence shown here is derived from an EMBL/GenBank/DDBJ whole genome shotgun (WGS) entry which is preliminary data.</text>
</comment>
<evidence type="ECO:0000313" key="9">
    <source>
        <dbReference type="Proteomes" id="UP001251870"/>
    </source>
</evidence>
<keyword evidence="2" id="KW-0479">Metal-binding</keyword>
<feature type="region of interest" description="Disordered" evidence="5">
    <location>
        <begin position="148"/>
        <end position="171"/>
    </location>
</feature>
<dbReference type="SUPFAM" id="SSF55856">
    <property type="entry name" value="Cytochrome b5-like heme/steroid binding domain"/>
    <property type="match status" value="1"/>
</dbReference>
<proteinExistence type="inferred from homology"/>
<keyword evidence="6" id="KW-1133">Transmembrane helix</keyword>
<dbReference type="Pfam" id="PF00173">
    <property type="entry name" value="Cyt-b5"/>
    <property type="match status" value="1"/>
</dbReference>
<dbReference type="InterPro" id="IPR001199">
    <property type="entry name" value="Cyt_B5-like_heme/steroid-bd"/>
</dbReference>
<feature type="region of interest" description="Disordered" evidence="5">
    <location>
        <begin position="226"/>
        <end position="254"/>
    </location>
</feature>
<evidence type="ECO:0000256" key="4">
    <source>
        <dbReference type="ARBA" id="ARBA00038168"/>
    </source>
</evidence>